<dbReference type="Proteomes" id="UP000480350">
    <property type="component" value="Unassembled WGS sequence"/>
</dbReference>
<reference evidence="5 6" key="2">
    <citation type="submission" date="2020-03" db="EMBL/GenBank/DDBJ databases">
        <title>Kangsaoukella pontilimi gen. nov., sp. nov., a new member of the family Rhodobacteraceae isolated from a tidal mudflat.</title>
        <authorList>
            <person name="Kim I.S."/>
        </authorList>
    </citation>
    <scope>NUCLEOTIDE SEQUENCE [LARGE SCALE GENOMIC DNA]</scope>
    <source>
        <strain evidence="5 6">GH1-50</strain>
    </source>
</reference>
<evidence type="ECO:0000256" key="3">
    <source>
        <dbReference type="ARBA" id="ARBA00022989"/>
    </source>
</evidence>
<feature type="compositionally biased region" description="Basic and acidic residues" evidence="4">
    <location>
        <begin position="642"/>
        <end position="651"/>
    </location>
</feature>
<dbReference type="InterPro" id="IPR029044">
    <property type="entry name" value="Nucleotide-diphossugar_trans"/>
</dbReference>
<dbReference type="SUPFAM" id="SSF53448">
    <property type="entry name" value="Nucleotide-diphospho-sugar transferases"/>
    <property type="match status" value="1"/>
</dbReference>
<keyword evidence="5" id="KW-0808">Transferase</keyword>
<evidence type="ECO:0000313" key="6">
    <source>
        <dbReference type="Proteomes" id="UP000480350"/>
    </source>
</evidence>
<name>A0A7C9IET5_9RHOB</name>
<dbReference type="GO" id="GO:0005737">
    <property type="term" value="C:cytoplasm"/>
    <property type="evidence" value="ECO:0007669"/>
    <property type="project" value="TreeGrafter"/>
</dbReference>
<dbReference type="PANTHER" id="PTHR21461:SF69">
    <property type="entry name" value="GLYCOSYLTRANSFERASE FAMILY 92 PROTEIN"/>
    <property type="match status" value="1"/>
</dbReference>
<dbReference type="PANTHER" id="PTHR21461">
    <property type="entry name" value="GLYCOSYLTRANSFERASE FAMILY 92 PROTEIN"/>
    <property type="match status" value="1"/>
</dbReference>
<sequence>MDTQIAMLWMRGRLSFLERLCVQSFLDAGHHVVLYSYEPVEEVPDGVEHRDAGDILPEDGFLVHERTGSPALHSDLFRYRLLANSDRTIWADTDAYCHRPFRTFEGHLHGWESPWDINGGVLALPRDSETLNALLEYTRDEYAIPPWHEFRYRGGRGNAIREALATGRPLHVGEQPWGVWGPHAVTHFLQTTGDVRYTRPQVVLYPYSFKERRQMLRPLASLDAARLTEETMSVHLYGRRMRARLAKADDGFPNPESLMGRLLQRHRIDPYLFPLRECPEPDPDHPFARVYREAAAGRSIKPSAAVPEPEPSAPPVPSEPQPATGPAPTRPLEKITAITTMRNEGAFILDWVAYHMGVGITHFLVYTNDCDDQTEAILDRLSELGVATRVDNPYQEGERPQRVALARAETHPAVTGADAYVVMDVDEYINIHVGEGRLSDLFDASGDPDMISMTWRFFGCDGVLEFNDLPVPEQFTRAAPLETRKPHQNWGFKTIVRTGAPFARIGVHRPLEPTGGMPRWTNGSGRQMPVGYHEQGWRSNKRSWGYDFVTLNHYATRSLDAFLVKRDRGRTNHVTRDQGIAYWNTHNRNDEEDRSILKRLALMGPKRVEFAADQRLSELHEEAVRWQRERARSLRASEAHGALYDRLKADPTSHTVPESEDAEQPPQAAPVLEPAPAASAPIDVPEPAATTPGGDPIHIGEANVAAFAALLNRVEHRYPMLEPTGLTRNPASTVLVTSMKNEGAFILEWIAYHRSIGVDHFLVYTNDCDDPTNDILDRLQHLGLVTRRDNPFNREAGQKPQRGALNAAWEEPVVREADWVGVIDVDEFINIHVGEGKLTDLFAACNDPNVISMTWRLFGSKGQNRYSDAWITENFIRCAPCYLPRPRLGWGFKSLIHKSAPIGKLGVHRPLDLDLDRLGELRWVNGSGRTMPEHSIRNSTWFSRKNSIGYRLVTLNHYILRSAESFLVKRQRGRINHVDQDQGLFYWTRRNYGTEVDDSIFHRLPAARAAQEALLMDAELAALHQSAVSWHRNRIADLMQEADYRALYDAITAPDQRDAIFIHEVSPEDDVGEVEEKPARQVQAAE</sequence>
<evidence type="ECO:0000256" key="4">
    <source>
        <dbReference type="SAM" id="MobiDB-lite"/>
    </source>
</evidence>
<evidence type="ECO:0000256" key="2">
    <source>
        <dbReference type="ARBA" id="ARBA00022692"/>
    </source>
</evidence>
<feature type="compositionally biased region" description="Pro residues" evidence="4">
    <location>
        <begin position="308"/>
        <end position="329"/>
    </location>
</feature>
<keyword evidence="3" id="KW-0472">Membrane</keyword>
<comment type="subcellular location">
    <subcellularLocation>
        <location evidence="1">Membrane</location>
        <topology evidence="1">Single-pass membrane protein</topology>
    </subcellularLocation>
</comment>
<gene>
    <name evidence="5" type="ORF">GQ651_04120</name>
</gene>
<dbReference type="EMBL" id="WUPT01000001">
    <property type="protein sequence ID" value="MXQ07028.1"/>
    <property type="molecule type" value="Genomic_DNA"/>
</dbReference>
<protein>
    <submittedName>
        <fullName evidence="5">Glycosyltransferase family 92 protein</fullName>
    </submittedName>
</protein>
<dbReference type="GO" id="GO:0016020">
    <property type="term" value="C:membrane"/>
    <property type="evidence" value="ECO:0007669"/>
    <property type="project" value="UniProtKB-SubCell"/>
</dbReference>
<evidence type="ECO:0000256" key="1">
    <source>
        <dbReference type="ARBA" id="ARBA00004167"/>
    </source>
</evidence>
<organism evidence="5 6">
    <name type="scientific">Kangsaoukella pontilimi</name>
    <dbReference type="NCBI Taxonomy" id="2691042"/>
    <lineage>
        <taxon>Bacteria</taxon>
        <taxon>Pseudomonadati</taxon>
        <taxon>Pseudomonadota</taxon>
        <taxon>Alphaproteobacteria</taxon>
        <taxon>Rhodobacterales</taxon>
        <taxon>Paracoccaceae</taxon>
        <taxon>Kangsaoukella</taxon>
    </lineage>
</organism>
<reference evidence="5 6" key="1">
    <citation type="submission" date="2019-12" db="EMBL/GenBank/DDBJ databases">
        <authorList>
            <person name="Lee S.D."/>
        </authorList>
    </citation>
    <scope>NUCLEOTIDE SEQUENCE [LARGE SCALE GENOMIC DNA]</scope>
    <source>
        <strain evidence="5 6">GH1-50</strain>
    </source>
</reference>
<keyword evidence="6" id="KW-1185">Reference proteome</keyword>
<comment type="caution">
    <text evidence="5">The sequence shown here is derived from an EMBL/GenBank/DDBJ whole genome shotgun (WGS) entry which is preliminary data.</text>
</comment>
<feature type="region of interest" description="Disordered" evidence="4">
    <location>
        <begin position="642"/>
        <end position="697"/>
    </location>
</feature>
<dbReference type="Pfam" id="PF13704">
    <property type="entry name" value="Glyco_tranf_2_4"/>
    <property type="match status" value="2"/>
</dbReference>
<dbReference type="AlphaFoldDB" id="A0A7C9IET5"/>
<evidence type="ECO:0000313" key="5">
    <source>
        <dbReference type="EMBL" id="MXQ07028.1"/>
    </source>
</evidence>
<accession>A0A7C9IET5</accession>
<keyword evidence="3" id="KW-1133">Transmembrane helix</keyword>
<proteinExistence type="predicted"/>
<keyword evidence="2" id="KW-0812">Transmembrane</keyword>
<feature type="region of interest" description="Disordered" evidence="4">
    <location>
        <begin position="298"/>
        <end position="330"/>
    </location>
</feature>
<dbReference type="GO" id="GO:0016757">
    <property type="term" value="F:glycosyltransferase activity"/>
    <property type="evidence" value="ECO:0007669"/>
    <property type="project" value="TreeGrafter"/>
</dbReference>
<dbReference type="RefSeq" id="WP_160762932.1">
    <property type="nucleotide sequence ID" value="NZ_WUPT01000001.1"/>
</dbReference>